<dbReference type="InterPro" id="IPR006076">
    <property type="entry name" value="FAD-dep_OxRdtase"/>
</dbReference>
<reference evidence="3 4" key="1">
    <citation type="submission" date="2018-06" db="EMBL/GenBank/DDBJ databases">
        <title>Pseudomonas diversity within urban Lake Michigan freshwaters.</title>
        <authorList>
            <person name="Batrich M."/>
            <person name="Hatzopoulos T."/>
            <person name="Putonti C."/>
        </authorList>
    </citation>
    <scope>NUCLEOTIDE SEQUENCE [LARGE SCALE GENOMIC DNA]</scope>
    <source>
        <strain evidence="3 4">MB-090624</strain>
    </source>
</reference>
<feature type="domain" description="FAD dependent oxidoreductase" evidence="2">
    <location>
        <begin position="23"/>
        <end position="351"/>
    </location>
</feature>
<organism evidence="3 4">
    <name type="scientific">Pseudomonas protegens</name>
    <dbReference type="NCBI Taxonomy" id="380021"/>
    <lineage>
        <taxon>Bacteria</taxon>
        <taxon>Pseudomonadati</taxon>
        <taxon>Pseudomonadota</taxon>
        <taxon>Gammaproteobacteria</taxon>
        <taxon>Pseudomonadales</taxon>
        <taxon>Pseudomonadaceae</taxon>
        <taxon>Pseudomonas</taxon>
    </lineage>
</organism>
<accession>A0A9Q6N5B3</accession>
<keyword evidence="1" id="KW-0560">Oxidoreductase</keyword>
<evidence type="ECO:0000259" key="2">
    <source>
        <dbReference type="Pfam" id="PF01266"/>
    </source>
</evidence>
<evidence type="ECO:0000313" key="4">
    <source>
        <dbReference type="Proteomes" id="UP000248188"/>
    </source>
</evidence>
<dbReference type="Proteomes" id="UP000248188">
    <property type="component" value="Unassembled WGS sequence"/>
</dbReference>
<gene>
    <name evidence="3" type="ORF">DMX08_30530</name>
</gene>
<dbReference type="Pfam" id="PF01266">
    <property type="entry name" value="DAO"/>
    <property type="match status" value="1"/>
</dbReference>
<comment type="caution">
    <text evidence="3">The sequence shown here is derived from an EMBL/GenBank/DDBJ whole genome shotgun (WGS) entry which is preliminary data.</text>
</comment>
<name>A0A9Q6N5B3_9PSED</name>
<dbReference type="Gene3D" id="3.30.9.10">
    <property type="entry name" value="D-Amino Acid Oxidase, subunit A, domain 2"/>
    <property type="match status" value="1"/>
</dbReference>
<sequence length="371" mass="39449">MNNKWPAKVRPSADEVSVKPTNVIVVGAGIVGASIAYHLARQGAQVTVVEQASPGSGVTRHSFAWINPHGEFPAAARPLRSLALADYRRLQQELPQLQIQWTGALTYAETGPDSTDTDTQGPMSSAHWIDRDRIGELEPNLQELPQRARYAPGEGSLDPVATTQTLLEGARAHGARVLTQTPVQGLLVEGRRVLGITTAAGPYLAEHIVLAAGCATPALLAPLGIQLPVQASPSILIRFDAPRGLVKTLVSNSLLEIREAADGSLLAAEDYIDDSGPQGPEAIAQQAMATIRRLFRGAEKIALRSVEVGQRPMPCDQLPIIGPSQQYLGLYLAVMHAGVTLAPTVGRLVSQELLLGQRSAELASCRPARLG</sequence>
<dbReference type="PANTHER" id="PTHR13847:SF289">
    <property type="entry name" value="GLYCINE OXIDASE"/>
    <property type="match status" value="1"/>
</dbReference>
<protein>
    <submittedName>
        <fullName evidence="3">FAD-dependent oxidoreductase</fullName>
    </submittedName>
</protein>
<dbReference type="AlphaFoldDB" id="A0A9Q6N5B3"/>
<dbReference type="EMBL" id="QJRN01000036">
    <property type="protein sequence ID" value="PYC28047.1"/>
    <property type="molecule type" value="Genomic_DNA"/>
</dbReference>
<dbReference type="InterPro" id="IPR036188">
    <property type="entry name" value="FAD/NAD-bd_sf"/>
</dbReference>
<dbReference type="Gene3D" id="3.50.50.60">
    <property type="entry name" value="FAD/NAD(P)-binding domain"/>
    <property type="match status" value="1"/>
</dbReference>
<evidence type="ECO:0000256" key="1">
    <source>
        <dbReference type="ARBA" id="ARBA00023002"/>
    </source>
</evidence>
<dbReference type="GO" id="GO:0005737">
    <property type="term" value="C:cytoplasm"/>
    <property type="evidence" value="ECO:0007669"/>
    <property type="project" value="TreeGrafter"/>
</dbReference>
<dbReference type="PANTHER" id="PTHR13847">
    <property type="entry name" value="SARCOSINE DEHYDROGENASE-RELATED"/>
    <property type="match status" value="1"/>
</dbReference>
<evidence type="ECO:0000313" key="3">
    <source>
        <dbReference type="EMBL" id="PYC28047.1"/>
    </source>
</evidence>
<proteinExistence type="predicted"/>
<dbReference type="GO" id="GO:0016491">
    <property type="term" value="F:oxidoreductase activity"/>
    <property type="evidence" value="ECO:0007669"/>
    <property type="project" value="UniProtKB-KW"/>
</dbReference>
<dbReference type="SUPFAM" id="SSF51905">
    <property type="entry name" value="FAD/NAD(P)-binding domain"/>
    <property type="match status" value="1"/>
</dbReference>